<proteinExistence type="predicted"/>
<feature type="compositionally biased region" description="Polar residues" evidence="1">
    <location>
        <begin position="1"/>
        <end position="20"/>
    </location>
</feature>
<evidence type="ECO:0000256" key="1">
    <source>
        <dbReference type="SAM" id="MobiDB-lite"/>
    </source>
</evidence>
<evidence type="ECO:0000313" key="2">
    <source>
        <dbReference type="EMBL" id="BBF83879.1"/>
    </source>
</evidence>
<sequence>MIQPGFNTSLTTTDGQQQQDACRDSDIPSMPARFPHDSRAR</sequence>
<organism evidence="2 3">
    <name type="scientific">Aquitalea magnusonii</name>
    <dbReference type="NCBI Taxonomy" id="332411"/>
    <lineage>
        <taxon>Bacteria</taxon>
        <taxon>Pseudomonadati</taxon>
        <taxon>Pseudomonadota</taxon>
        <taxon>Betaproteobacteria</taxon>
        <taxon>Neisseriales</taxon>
        <taxon>Chromobacteriaceae</taxon>
        <taxon>Aquitalea</taxon>
    </lineage>
</organism>
<keyword evidence="3" id="KW-1185">Reference proteome</keyword>
<protein>
    <submittedName>
        <fullName evidence="2">Uncharacterized protein</fullName>
    </submittedName>
</protein>
<dbReference type="Proteomes" id="UP000198290">
    <property type="component" value="Chromosome"/>
</dbReference>
<dbReference type="KEGG" id="amah:DLM_0196"/>
<feature type="region of interest" description="Disordered" evidence="1">
    <location>
        <begin position="1"/>
        <end position="41"/>
    </location>
</feature>
<accession>A0A3G9GAT1</accession>
<gene>
    <name evidence="2" type="ORF">DLM_0196</name>
</gene>
<name>A0A3G9GAT1_9NEIS</name>
<dbReference type="AlphaFoldDB" id="A0A3G9GAT1"/>
<reference evidence="2 3" key="2">
    <citation type="journal article" date="2017" name="Genome Announc.">
        <title>Draft genome sequence of Aquitalea magnusonii strain H3, a plant growth-promoting bacterium of duckweed Lemna minor.</title>
        <authorList>
            <person name="Ishizawa H."/>
            <person name="Kuroda M."/>
            <person name="Ike M."/>
        </authorList>
    </citation>
    <scope>NUCLEOTIDE SEQUENCE [LARGE SCALE GENOMIC DNA]</scope>
    <source>
        <strain evidence="2 3">H3</strain>
    </source>
</reference>
<reference evidence="3" key="1">
    <citation type="journal article" date="2017" name="Biotechnol. Biofuels">
        <title>Evaluation of environmental bacterial communities as a factor affecting the growth of duckweed Lemna minor.</title>
        <authorList>
            <person name="Ishizawa H."/>
            <person name="Kuroda M."/>
            <person name="Morikawa M."/>
            <person name="Ike M."/>
        </authorList>
    </citation>
    <scope>NUCLEOTIDE SEQUENCE [LARGE SCALE GENOMIC DNA]</scope>
    <source>
        <strain evidence="3">H3</strain>
    </source>
</reference>
<evidence type="ECO:0000313" key="3">
    <source>
        <dbReference type="Proteomes" id="UP000198290"/>
    </source>
</evidence>
<reference evidence="3" key="3">
    <citation type="journal article" date="2017" name="Plant Physiol. Biochem.">
        <title>Differential oxidative and antioxidative response of duckweed Lemna minor toward plant growth promoting/inhibiting bacteria.</title>
        <authorList>
            <person name="Ishizawa H."/>
            <person name="Kuroda M."/>
            <person name="Morikawa M."/>
            <person name="Ike M."/>
        </authorList>
    </citation>
    <scope>NUCLEOTIDE SEQUENCE [LARGE SCALE GENOMIC DNA]</scope>
    <source>
        <strain evidence="3">H3</strain>
    </source>
</reference>
<dbReference type="EMBL" id="AP018823">
    <property type="protein sequence ID" value="BBF83879.1"/>
    <property type="molecule type" value="Genomic_DNA"/>
</dbReference>